<keyword evidence="2" id="KW-1185">Reference proteome</keyword>
<sequence length="263" mass="29045">MPHTVGAKTKHSETPLGREGPVERLVSEQLPCSTRLKNGALKPILLARPRYMLNVKPFTKLGTQPETIQARVPSELGNHGETGAGRDEEPKKCASFAPLIVRGRSANERFVLTCGRASERRVQWVPHRHGPLYIQAVGGDAEKGRKDVRKDSEQEWALPGPVSWCPPRSTKLPLRRYAGECFPGAGVKRGEAMMRWWAVRRRRVSLRPRRLSGLRHTFALALAPEGSPRGPGTLERLCAGLDGYDRAGGSGPGARAYKVQYHP</sequence>
<reference evidence="1 2" key="1">
    <citation type="journal article" date="2020" name="Cell">
        <title>Large-Scale Comparative Analyses of Tick Genomes Elucidate Their Genetic Diversity and Vector Capacities.</title>
        <authorList>
            <consortium name="Tick Genome and Microbiome Consortium (TIGMIC)"/>
            <person name="Jia N."/>
            <person name="Wang J."/>
            <person name="Shi W."/>
            <person name="Du L."/>
            <person name="Sun Y."/>
            <person name="Zhan W."/>
            <person name="Jiang J.F."/>
            <person name="Wang Q."/>
            <person name="Zhang B."/>
            <person name="Ji P."/>
            <person name="Bell-Sakyi L."/>
            <person name="Cui X.M."/>
            <person name="Yuan T.T."/>
            <person name="Jiang B.G."/>
            <person name="Yang W.F."/>
            <person name="Lam T.T."/>
            <person name="Chang Q.C."/>
            <person name="Ding S.J."/>
            <person name="Wang X.J."/>
            <person name="Zhu J.G."/>
            <person name="Ruan X.D."/>
            <person name="Zhao L."/>
            <person name="Wei J.T."/>
            <person name="Ye R.Z."/>
            <person name="Que T.C."/>
            <person name="Du C.H."/>
            <person name="Zhou Y.H."/>
            <person name="Cheng J.X."/>
            <person name="Dai P.F."/>
            <person name="Guo W.B."/>
            <person name="Han X.H."/>
            <person name="Huang E.J."/>
            <person name="Li L.F."/>
            <person name="Wei W."/>
            <person name="Gao Y.C."/>
            <person name="Liu J.Z."/>
            <person name="Shao H.Z."/>
            <person name="Wang X."/>
            <person name="Wang C.C."/>
            <person name="Yang T.C."/>
            <person name="Huo Q.B."/>
            <person name="Li W."/>
            <person name="Chen H.Y."/>
            <person name="Chen S.E."/>
            <person name="Zhou L.G."/>
            <person name="Ni X.B."/>
            <person name="Tian J.H."/>
            <person name="Sheng Y."/>
            <person name="Liu T."/>
            <person name="Pan Y.S."/>
            <person name="Xia L.Y."/>
            <person name="Li J."/>
            <person name="Zhao F."/>
            <person name="Cao W.C."/>
        </authorList>
    </citation>
    <scope>NUCLEOTIDE SEQUENCE [LARGE SCALE GENOMIC DNA]</scope>
    <source>
        <strain evidence="1">Iper-2018</strain>
    </source>
</reference>
<comment type="caution">
    <text evidence="1">The sequence shown here is derived from an EMBL/GenBank/DDBJ whole genome shotgun (WGS) entry which is preliminary data.</text>
</comment>
<gene>
    <name evidence="1" type="ORF">HPB47_020190</name>
</gene>
<protein>
    <submittedName>
        <fullName evidence="1">Uncharacterized protein</fullName>
    </submittedName>
</protein>
<dbReference type="EMBL" id="JABSTQ010009080">
    <property type="protein sequence ID" value="KAG0433160.1"/>
    <property type="molecule type" value="Genomic_DNA"/>
</dbReference>
<evidence type="ECO:0000313" key="2">
    <source>
        <dbReference type="Proteomes" id="UP000805193"/>
    </source>
</evidence>
<proteinExistence type="predicted"/>
<name>A0AC60QG66_IXOPE</name>
<organism evidence="1 2">
    <name type="scientific">Ixodes persulcatus</name>
    <name type="common">Taiga tick</name>
    <dbReference type="NCBI Taxonomy" id="34615"/>
    <lineage>
        <taxon>Eukaryota</taxon>
        <taxon>Metazoa</taxon>
        <taxon>Ecdysozoa</taxon>
        <taxon>Arthropoda</taxon>
        <taxon>Chelicerata</taxon>
        <taxon>Arachnida</taxon>
        <taxon>Acari</taxon>
        <taxon>Parasitiformes</taxon>
        <taxon>Ixodida</taxon>
        <taxon>Ixodoidea</taxon>
        <taxon>Ixodidae</taxon>
        <taxon>Ixodinae</taxon>
        <taxon>Ixodes</taxon>
    </lineage>
</organism>
<evidence type="ECO:0000313" key="1">
    <source>
        <dbReference type="EMBL" id="KAG0433160.1"/>
    </source>
</evidence>
<dbReference type="Proteomes" id="UP000805193">
    <property type="component" value="Unassembled WGS sequence"/>
</dbReference>
<accession>A0AC60QG66</accession>